<keyword evidence="8" id="KW-1185">Reference proteome</keyword>
<dbReference type="GO" id="GO:0009318">
    <property type="term" value="C:exodeoxyribonuclease VII complex"/>
    <property type="evidence" value="ECO:0007669"/>
    <property type="project" value="UniProtKB-UniRule"/>
</dbReference>
<organism evidence="7 8">
    <name type="scientific">Lacticaseibacillus sharpeae JCM 1186 = DSM 20505</name>
    <dbReference type="NCBI Taxonomy" id="1291052"/>
    <lineage>
        <taxon>Bacteria</taxon>
        <taxon>Bacillati</taxon>
        <taxon>Bacillota</taxon>
        <taxon>Bacilli</taxon>
        <taxon>Lactobacillales</taxon>
        <taxon>Lactobacillaceae</taxon>
        <taxon>Lacticaseibacillus</taxon>
    </lineage>
</organism>
<evidence type="ECO:0000256" key="1">
    <source>
        <dbReference type="ARBA" id="ARBA00009998"/>
    </source>
</evidence>
<accession>A0A0R1ZX32</accession>
<evidence type="ECO:0000256" key="4">
    <source>
        <dbReference type="ARBA" id="ARBA00022801"/>
    </source>
</evidence>
<dbReference type="PIRSF" id="PIRSF006488">
    <property type="entry name" value="Exonuc_VII_S"/>
    <property type="match status" value="1"/>
</dbReference>
<dbReference type="InterPro" id="IPR037004">
    <property type="entry name" value="Exonuc_VII_ssu_sf"/>
</dbReference>
<sequence>MEDIMADTKPTFEENLAQLEQIVAQLEKGDVPLEQAMTQFQAGVSLAQKLDKTLKEAETAVTKVMTADGELKSFDPNDNAK</sequence>
<dbReference type="PATRIC" id="fig|1291052.5.peg.42"/>
<dbReference type="GO" id="GO:0006308">
    <property type="term" value="P:DNA catabolic process"/>
    <property type="evidence" value="ECO:0007669"/>
    <property type="project" value="UniProtKB-UniRule"/>
</dbReference>
<dbReference type="AlphaFoldDB" id="A0A0R1ZX32"/>
<name>A0A0R1ZX32_9LACO</name>
<dbReference type="EMBL" id="AYYO01000005">
    <property type="protein sequence ID" value="KRM56358.1"/>
    <property type="molecule type" value="Genomic_DNA"/>
</dbReference>
<keyword evidence="4 6" id="KW-0378">Hydrolase</keyword>
<keyword evidence="5 6" id="KW-0269">Exonuclease</keyword>
<evidence type="ECO:0000256" key="3">
    <source>
        <dbReference type="ARBA" id="ARBA00022722"/>
    </source>
</evidence>
<dbReference type="Pfam" id="PF02609">
    <property type="entry name" value="Exonuc_VII_S"/>
    <property type="match status" value="1"/>
</dbReference>
<comment type="catalytic activity">
    <reaction evidence="6">
        <text>Exonucleolytic cleavage in either 5'- to 3'- or 3'- to 5'-direction to yield nucleoside 5'-phosphates.</text>
        <dbReference type="EC" id="3.1.11.6"/>
    </reaction>
</comment>
<dbReference type="GO" id="GO:0005829">
    <property type="term" value="C:cytosol"/>
    <property type="evidence" value="ECO:0007669"/>
    <property type="project" value="TreeGrafter"/>
</dbReference>
<proteinExistence type="inferred from homology"/>
<comment type="caution">
    <text evidence="7">The sequence shown here is derived from an EMBL/GenBank/DDBJ whole genome shotgun (WGS) entry which is preliminary data.</text>
</comment>
<evidence type="ECO:0000256" key="6">
    <source>
        <dbReference type="HAMAP-Rule" id="MF_00337"/>
    </source>
</evidence>
<dbReference type="PANTHER" id="PTHR34137:SF1">
    <property type="entry name" value="EXODEOXYRIBONUCLEASE 7 SMALL SUBUNIT"/>
    <property type="match status" value="1"/>
</dbReference>
<comment type="subunit">
    <text evidence="6">Heterooligomer composed of large and small subunits.</text>
</comment>
<dbReference type="Proteomes" id="UP000051679">
    <property type="component" value="Unassembled WGS sequence"/>
</dbReference>
<comment type="subcellular location">
    <subcellularLocation>
        <location evidence="6">Cytoplasm</location>
    </subcellularLocation>
</comment>
<dbReference type="InterPro" id="IPR003761">
    <property type="entry name" value="Exonuc_VII_S"/>
</dbReference>
<dbReference type="PANTHER" id="PTHR34137">
    <property type="entry name" value="EXODEOXYRIBONUCLEASE 7 SMALL SUBUNIT"/>
    <property type="match status" value="1"/>
</dbReference>
<evidence type="ECO:0000256" key="2">
    <source>
        <dbReference type="ARBA" id="ARBA00022490"/>
    </source>
</evidence>
<dbReference type="STRING" id="1291052.FC18_GL000041"/>
<dbReference type="EC" id="3.1.11.6" evidence="6"/>
<gene>
    <name evidence="6" type="primary">xseB</name>
    <name evidence="7" type="ORF">FC18_GL000041</name>
</gene>
<dbReference type="HAMAP" id="MF_00337">
    <property type="entry name" value="Exonuc_7_S"/>
    <property type="match status" value="1"/>
</dbReference>
<keyword evidence="2 6" id="KW-0963">Cytoplasm</keyword>
<keyword evidence="3 6" id="KW-0540">Nuclease</keyword>
<protein>
    <recommendedName>
        <fullName evidence="6">Exodeoxyribonuclease 7 small subunit</fullName>
        <ecNumber evidence="6">3.1.11.6</ecNumber>
    </recommendedName>
    <alternativeName>
        <fullName evidence="6">Exodeoxyribonuclease VII small subunit</fullName>
        <shortName evidence="6">Exonuclease VII small subunit</shortName>
    </alternativeName>
</protein>
<dbReference type="GO" id="GO:0008855">
    <property type="term" value="F:exodeoxyribonuclease VII activity"/>
    <property type="evidence" value="ECO:0007669"/>
    <property type="project" value="UniProtKB-UniRule"/>
</dbReference>
<dbReference type="SUPFAM" id="SSF116842">
    <property type="entry name" value="XseB-like"/>
    <property type="match status" value="1"/>
</dbReference>
<evidence type="ECO:0000313" key="8">
    <source>
        <dbReference type="Proteomes" id="UP000051679"/>
    </source>
</evidence>
<dbReference type="NCBIfam" id="NF002138">
    <property type="entry name" value="PRK00977.1-2"/>
    <property type="match status" value="1"/>
</dbReference>
<evidence type="ECO:0000256" key="5">
    <source>
        <dbReference type="ARBA" id="ARBA00022839"/>
    </source>
</evidence>
<dbReference type="NCBIfam" id="TIGR01280">
    <property type="entry name" value="xseB"/>
    <property type="match status" value="1"/>
</dbReference>
<comment type="similarity">
    <text evidence="1 6">Belongs to the XseB family.</text>
</comment>
<reference evidence="7 8" key="1">
    <citation type="journal article" date="2015" name="Genome Announc.">
        <title>Expanding the biotechnology potential of lactobacilli through comparative genomics of 213 strains and associated genera.</title>
        <authorList>
            <person name="Sun Z."/>
            <person name="Harris H.M."/>
            <person name="McCann A."/>
            <person name="Guo C."/>
            <person name="Argimon S."/>
            <person name="Zhang W."/>
            <person name="Yang X."/>
            <person name="Jeffery I.B."/>
            <person name="Cooney J.C."/>
            <person name="Kagawa T.F."/>
            <person name="Liu W."/>
            <person name="Song Y."/>
            <person name="Salvetti E."/>
            <person name="Wrobel A."/>
            <person name="Rasinkangas P."/>
            <person name="Parkhill J."/>
            <person name="Rea M.C."/>
            <person name="O'Sullivan O."/>
            <person name="Ritari J."/>
            <person name="Douillard F.P."/>
            <person name="Paul Ross R."/>
            <person name="Yang R."/>
            <person name="Briner A.E."/>
            <person name="Felis G.E."/>
            <person name="de Vos W.M."/>
            <person name="Barrangou R."/>
            <person name="Klaenhammer T.R."/>
            <person name="Caufield P.W."/>
            <person name="Cui Y."/>
            <person name="Zhang H."/>
            <person name="O'Toole P.W."/>
        </authorList>
    </citation>
    <scope>NUCLEOTIDE SEQUENCE [LARGE SCALE GENOMIC DNA]</scope>
    <source>
        <strain evidence="7 8">DSM 20505</strain>
    </source>
</reference>
<comment type="function">
    <text evidence="6">Bidirectionally degrades single-stranded DNA into large acid-insoluble oligonucleotides, which are then degraded further into small acid-soluble oligonucleotides.</text>
</comment>
<evidence type="ECO:0000313" key="7">
    <source>
        <dbReference type="EMBL" id="KRM56358.1"/>
    </source>
</evidence>
<dbReference type="Gene3D" id="1.10.287.1040">
    <property type="entry name" value="Exonuclease VII, small subunit"/>
    <property type="match status" value="1"/>
</dbReference>